<feature type="transmembrane region" description="Helical" evidence="6">
    <location>
        <begin position="255"/>
        <end position="285"/>
    </location>
</feature>
<proteinExistence type="predicted"/>
<feature type="transmembrane region" description="Helical" evidence="6">
    <location>
        <begin position="167"/>
        <end position="188"/>
    </location>
</feature>
<organism evidence="7 8">
    <name type="scientific">Ruminococcus gauvreauii</name>
    <dbReference type="NCBI Taxonomy" id="438033"/>
    <lineage>
        <taxon>Bacteria</taxon>
        <taxon>Bacillati</taxon>
        <taxon>Bacillota</taxon>
        <taxon>Clostridia</taxon>
        <taxon>Eubacteriales</taxon>
        <taxon>Oscillospiraceae</taxon>
        <taxon>Ruminococcus</taxon>
    </lineage>
</organism>
<comment type="subcellular location">
    <subcellularLocation>
        <location evidence="1">Cell membrane</location>
        <topology evidence="1">Multi-pass membrane protein</topology>
    </subcellularLocation>
</comment>
<evidence type="ECO:0000256" key="1">
    <source>
        <dbReference type="ARBA" id="ARBA00004651"/>
    </source>
</evidence>
<reference evidence="7" key="1">
    <citation type="journal article" date="2022" name="Cell">
        <title>Design, construction, and in vivo augmentation of a complex gut microbiome.</title>
        <authorList>
            <person name="Cheng A.G."/>
            <person name="Ho P.Y."/>
            <person name="Aranda-Diaz A."/>
            <person name="Jain S."/>
            <person name="Yu F.B."/>
            <person name="Meng X."/>
            <person name="Wang M."/>
            <person name="Iakiviak M."/>
            <person name="Nagashima K."/>
            <person name="Zhao A."/>
            <person name="Murugkar P."/>
            <person name="Patil A."/>
            <person name="Atabakhsh K."/>
            <person name="Weakley A."/>
            <person name="Yan J."/>
            <person name="Brumbaugh A.R."/>
            <person name="Higginbottom S."/>
            <person name="Dimas A."/>
            <person name="Shiver A.L."/>
            <person name="Deutschbauer A."/>
            <person name="Neff N."/>
            <person name="Sonnenburg J.L."/>
            <person name="Huang K.C."/>
            <person name="Fischbach M.A."/>
        </authorList>
    </citation>
    <scope>NUCLEOTIDE SEQUENCE</scope>
    <source>
        <strain evidence="7">DSM 19829</strain>
    </source>
</reference>
<evidence type="ECO:0000256" key="6">
    <source>
        <dbReference type="SAM" id="Phobius"/>
    </source>
</evidence>
<evidence type="ECO:0000256" key="2">
    <source>
        <dbReference type="ARBA" id="ARBA00022475"/>
    </source>
</evidence>
<dbReference type="RefSeq" id="WP_028528289.1">
    <property type="nucleotide sequence ID" value="NZ_CABLBR010000009.1"/>
</dbReference>
<gene>
    <name evidence="7" type="ORF">NQ502_08810</name>
</gene>
<evidence type="ECO:0000256" key="4">
    <source>
        <dbReference type="ARBA" id="ARBA00022989"/>
    </source>
</evidence>
<feature type="transmembrane region" description="Helical" evidence="6">
    <location>
        <begin position="97"/>
        <end position="116"/>
    </location>
</feature>
<keyword evidence="4 6" id="KW-1133">Transmembrane helix</keyword>
<evidence type="ECO:0000313" key="8">
    <source>
        <dbReference type="Proteomes" id="UP001060164"/>
    </source>
</evidence>
<evidence type="ECO:0000256" key="3">
    <source>
        <dbReference type="ARBA" id="ARBA00022692"/>
    </source>
</evidence>
<keyword evidence="2" id="KW-1003">Cell membrane</keyword>
<dbReference type="Pfam" id="PF02653">
    <property type="entry name" value="BPD_transp_2"/>
    <property type="match status" value="1"/>
</dbReference>
<protein>
    <submittedName>
        <fullName evidence="7">ABC transporter permease</fullName>
    </submittedName>
</protein>
<evidence type="ECO:0000256" key="5">
    <source>
        <dbReference type="ARBA" id="ARBA00023136"/>
    </source>
</evidence>
<keyword evidence="3 6" id="KW-0812">Transmembrane</keyword>
<dbReference type="PANTHER" id="PTHR32196">
    <property type="entry name" value="ABC TRANSPORTER PERMEASE PROTEIN YPHD-RELATED-RELATED"/>
    <property type="match status" value="1"/>
</dbReference>
<keyword evidence="5 6" id="KW-0472">Membrane</keyword>
<evidence type="ECO:0000313" key="7">
    <source>
        <dbReference type="EMBL" id="UWP61113.1"/>
    </source>
</evidence>
<dbReference type="InterPro" id="IPR001851">
    <property type="entry name" value="ABC_transp_permease"/>
</dbReference>
<dbReference type="Proteomes" id="UP001060164">
    <property type="component" value="Chromosome"/>
</dbReference>
<feature type="transmembrane region" description="Helical" evidence="6">
    <location>
        <begin position="47"/>
        <end position="67"/>
    </location>
</feature>
<feature type="transmembrane region" description="Helical" evidence="6">
    <location>
        <begin position="20"/>
        <end position="41"/>
    </location>
</feature>
<feature type="transmembrane region" description="Helical" evidence="6">
    <location>
        <begin position="219"/>
        <end position="243"/>
    </location>
</feature>
<keyword evidence="8" id="KW-1185">Reference proteome</keyword>
<accession>A0ABY5VPM9</accession>
<name>A0ABY5VPM9_9FIRM</name>
<feature type="transmembrane region" description="Helical" evidence="6">
    <location>
        <begin position="297"/>
        <end position="318"/>
    </location>
</feature>
<sequence length="325" mass="34133">MNAENTKKSHKIMAARELGVILVLIILIVLMSVASPVFLSTTNLINIVRQTVEIGIMAVGMTMLIIAGELDLSIGSLFASTAMIGAVLFKAQWNATLVFIIVIFAGMVIGGCNGLLVTRARIPSFIVTLGTMKILRSVAYAVSNGKSVSVFPESATESWVWVLGKSIGIIPVQVILMLILFAVGYVVLKKTSYGYQIYATGGNPRAAQLSGINTANVKLVAFMIMGVLCAAAALVSTTYLGSVTTTSGEGREMDAIAAVILGGAALSGGRGTMLGTFIGAIIMSVVKNGMVLLSVPVFWQDGFIGVVVILAVLVDTIMHKADDKR</sequence>
<dbReference type="EMBL" id="CP102290">
    <property type="protein sequence ID" value="UWP61113.1"/>
    <property type="molecule type" value="Genomic_DNA"/>
</dbReference>
<dbReference type="CDD" id="cd06579">
    <property type="entry name" value="TM_PBP1_transp_AraH_like"/>
    <property type="match status" value="1"/>
</dbReference>